<dbReference type="EMBL" id="JBHRYB010000001">
    <property type="protein sequence ID" value="MFC3678902.1"/>
    <property type="molecule type" value="Genomic_DNA"/>
</dbReference>
<dbReference type="PANTHER" id="PTHR21225">
    <property type="entry name" value="PHOSPHO-2-DEHYDRO-3-DEOXYHEPTONATE ALDOLASE DAHP SYNTHETASE"/>
    <property type="match status" value="1"/>
</dbReference>
<evidence type="ECO:0000256" key="9">
    <source>
        <dbReference type="SAM" id="MobiDB-lite"/>
    </source>
</evidence>
<protein>
    <recommendedName>
        <fullName evidence="8">Phospho-2-dehydro-3-deoxyheptonate aldolase</fullName>
        <ecNumber evidence="8">2.5.1.54</ecNumber>
    </recommendedName>
</protein>
<evidence type="ECO:0000256" key="7">
    <source>
        <dbReference type="ARBA" id="ARBA00047508"/>
    </source>
</evidence>
<evidence type="ECO:0000256" key="8">
    <source>
        <dbReference type="PIRNR" id="PIRNR001361"/>
    </source>
</evidence>
<proteinExistence type="inferred from homology"/>
<dbReference type="NCBIfam" id="NF009395">
    <property type="entry name" value="PRK12755.1"/>
    <property type="match status" value="1"/>
</dbReference>
<dbReference type="InterPro" id="IPR006218">
    <property type="entry name" value="DAHP1/KDSA"/>
</dbReference>
<dbReference type="InterPro" id="IPR006219">
    <property type="entry name" value="DAHP_synth_1"/>
</dbReference>
<comment type="caution">
    <text evidence="11">The sequence shown here is derived from an EMBL/GenBank/DDBJ whole genome shotgun (WGS) entry which is preliminary data.</text>
</comment>
<comment type="similarity">
    <text evidence="3 8">Belongs to the class-I DAHP synthase family.</text>
</comment>
<dbReference type="GO" id="GO:0003849">
    <property type="term" value="F:3-deoxy-7-phosphoheptulonate synthase activity"/>
    <property type="evidence" value="ECO:0007669"/>
    <property type="project" value="UniProtKB-EC"/>
</dbReference>
<name>A0ABV7VP68_9GAMM</name>
<dbReference type="Gene3D" id="3.20.20.70">
    <property type="entry name" value="Aldolase class I"/>
    <property type="match status" value="1"/>
</dbReference>
<dbReference type="InterPro" id="IPR013785">
    <property type="entry name" value="Aldolase_TIM"/>
</dbReference>
<dbReference type="NCBIfam" id="TIGR00034">
    <property type="entry name" value="aroFGH"/>
    <property type="match status" value="1"/>
</dbReference>
<reference evidence="12" key="1">
    <citation type="journal article" date="2019" name="Int. J. Syst. Evol. Microbiol.">
        <title>The Global Catalogue of Microorganisms (GCM) 10K type strain sequencing project: providing services to taxonomists for standard genome sequencing and annotation.</title>
        <authorList>
            <consortium name="The Broad Institute Genomics Platform"/>
            <consortium name="The Broad Institute Genome Sequencing Center for Infectious Disease"/>
            <person name="Wu L."/>
            <person name="Ma J."/>
        </authorList>
    </citation>
    <scope>NUCLEOTIDE SEQUENCE [LARGE SCALE GENOMIC DNA]</scope>
    <source>
        <strain evidence="12">KCTC 42424</strain>
    </source>
</reference>
<feature type="compositionally biased region" description="Polar residues" evidence="9">
    <location>
        <begin position="1"/>
        <end position="17"/>
    </location>
</feature>
<dbReference type="Proteomes" id="UP001595722">
    <property type="component" value="Unassembled WGS sequence"/>
</dbReference>
<dbReference type="Pfam" id="PF00793">
    <property type="entry name" value="DAHP_synth_1"/>
    <property type="match status" value="1"/>
</dbReference>
<evidence type="ECO:0000256" key="6">
    <source>
        <dbReference type="ARBA" id="ARBA00023141"/>
    </source>
</evidence>
<evidence type="ECO:0000256" key="5">
    <source>
        <dbReference type="ARBA" id="ARBA00022679"/>
    </source>
</evidence>
<comment type="function">
    <text evidence="1 8">Stereospecific condensation of phosphoenolpyruvate (PEP) and D-erythrose-4-phosphate (E4P) giving rise to 3-deoxy-D-arabino-heptulosonate-7-phosphate (DAHP).</text>
</comment>
<keyword evidence="12" id="KW-1185">Reference proteome</keyword>
<evidence type="ECO:0000256" key="1">
    <source>
        <dbReference type="ARBA" id="ARBA00003726"/>
    </source>
</evidence>
<gene>
    <name evidence="11" type="ORF">ACFOMG_02090</name>
</gene>
<dbReference type="PANTHER" id="PTHR21225:SF10">
    <property type="entry name" value="PHOSPHO-2-DEHYDRO-3-DEOXYHEPTONATE ALDOLASE, TYR-SENSITIVE"/>
    <property type="match status" value="1"/>
</dbReference>
<accession>A0ABV7VP68</accession>
<evidence type="ECO:0000313" key="12">
    <source>
        <dbReference type="Proteomes" id="UP001595722"/>
    </source>
</evidence>
<keyword evidence="6 8" id="KW-0057">Aromatic amino acid biosynthesis</keyword>
<evidence type="ECO:0000313" key="11">
    <source>
        <dbReference type="EMBL" id="MFC3678902.1"/>
    </source>
</evidence>
<keyword evidence="5 8" id="KW-0808">Transferase</keyword>
<dbReference type="RefSeq" id="WP_376864447.1">
    <property type="nucleotide sequence ID" value="NZ_JBHRYB010000001.1"/>
</dbReference>
<comment type="pathway">
    <text evidence="2 8">Metabolic intermediate biosynthesis; chorismate biosynthesis; chorismate from D-erythrose 4-phosphate and phosphoenolpyruvate: step 1/7.</text>
</comment>
<organism evidence="11 12">
    <name type="scientific">Bacterioplanoides pacificum</name>
    <dbReference type="NCBI Taxonomy" id="1171596"/>
    <lineage>
        <taxon>Bacteria</taxon>
        <taxon>Pseudomonadati</taxon>
        <taxon>Pseudomonadota</taxon>
        <taxon>Gammaproteobacteria</taxon>
        <taxon>Oceanospirillales</taxon>
        <taxon>Oceanospirillaceae</taxon>
        <taxon>Bacterioplanoides</taxon>
    </lineage>
</organism>
<evidence type="ECO:0000256" key="2">
    <source>
        <dbReference type="ARBA" id="ARBA00004688"/>
    </source>
</evidence>
<dbReference type="SUPFAM" id="SSF51569">
    <property type="entry name" value="Aldolase"/>
    <property type="match status" value="1"/>
</dbReference>
<feature type="domain" description="DAHP synthetase I/KDSA" evidence="10">
    <location>
        <begin position="61"/>
        <end position="367"/>
    </location>
</feature>
<evidence type="ECO:0000256" key="4">
    <source>
        <dbReference type="ARBA" id="ARBA00022605"/>
    </source>
</evidence>
<evidence type="ECO:0000259" key="10">
    <source>
        <dbReference type="Pfam" id="PF00793"/>
    </source>
</evidence>
<dbReference type="PIRSF" id="PIRSF001361">
    <property type="entry name" value="DAHP_synthase"/>
    <property type="match status" value="1"/>
</dbReference>
<dbReference type="EC" id="2.5.1.54" evidence="8"/>
<comment type="catalytic activity">
    <reaction evidence="7 8">
        <text>D-erythrose 4-phosphate + phosphoenolpyruvate + H2O = 7-phospho-2-dehydro-3-deoxy-D-arabino-heptonate + phosphate</text>
        <dbReference type="Rhea" id="RHEA:14717"/>
        <dbReference type="ChEBI" id="CHEBI:15377"/>
        <dbReference type="ChEBI" id="CHEBI:16897"/>
        <dbReference type="ChEBI" id="CHEBI:43474"/>
        <dbReference type="ChEBI" id="CHEBI:58394"/>
        <dbReference type="ChEBI" id="CHEBI:58702"/>
        <dbReference type="EC" id="2.5.1.54"/>
    </reaction>
</comment>
<evidence type="ECO:0000256" key="3">
    <source>
        <dbReference type="ARBA" id="ARBA00007985"/>
    </source>
</evidence>
<keyword evidence="4 8" id="KW-0028">Amino-acid biosynthesis</keyword>
<sequence length="376" mass="41030">MKPTVNTMEPTQNGNDRQNTRDQENSPAANDPAVRQVCTPRELKHQLALSDALVLQIEQQRQQVRDVLNGDNERLLIVTGPCSLHDEQAALDYGKRLAALNEQLSDKLLIVMRAYVEKPRTNIGWKGLAYDPQRDGRGNMEQGISRSRRLMIQLAELGLPLATEALNPLTMLYLDDLISWTAIGARTAESQTHREMVSHLPMPVGIKNGTDGSATTAVNAMISARHSHHTLGLDVDGQIAMLDTPGNPDTHLVLRGGKNIEGNTITNYDAASIAASLATLASGGVNAKVMVDCSHDNAEKQHLRQIDIAKEVVSQRAAGNKAIIGLMLESFLEEGKQGMDGEKGDGQLTYGKSITDPCISWGQTENLLRELHDTLK</sequence>
<feature type="region of interest" description="Disordered" evidence="9">
    <location>
        <begin position="1"/>
        <end position="33"/>
    </location>
</feature>